<protein>
    <submittedName>
        <fullName evidence="2">Uncharacterized protein</fullName>
    </submittedName>
</protein>
<feature type="chain" id="PRO_5046670843" evidence="1">
    <location>
        <begin position="20"/>
        <end position="82"/>
    </location>
</feature>
<reference evidence="2 3" key="1">
    <citation type="submission" date="2021-06" db="EMBL/GenBank/DDBJ databases">
        <authorList>
            <person name="Palmer J.M."/>
        </authorList>
    </citation>
    <scope>NUCLEOTIDE SEQUENCE [LARGE SCALE GENOMIC DNA]</scope>
    <source>
        <strain evidence="3">if_2019</strain>
        <tissue evidence="2">Muscle</tissue>
    </source>
</reference>
<keyword evidence="3" id="KW-1185">Reference proteome</keyword>
<comment type="caution">
    <text evidence="2">The sequence shown here is derived from an EMBL/GenBank/DDBJ whole genome shotgun (WGS) entry which is preliminary data.</text>
</comment>
<evidence type="ECO:0000313" key="2">
    <source>
        <dbReference type="EMBL" id="MEQ2256620.1"/>
    </source>
</evidence>
<evidence type="ECO:0000256" key="1">
    <source>
        <dbReference type="SAM" id="SignalP"/>
    </source>
</evidence>
<sequence length="82" mass="8732">MGELSALHLALCLFGLGTAAPVPCWQPTSLLGVWLLLGLLRPSRVRSTSSLLLLRAADCSPSTVLATLTNVNFQRPAMLSDK</sequence>
<gene>
    <name evidence="2" type="ORF">ILYODFUR_025983</name>
</gene>
<accession>A0ABV0VH80</accession>
<keyword evidence="1" id="KW-0732">Signal</keyword>
<proteinExistence type="predicted"/>
<name>A0ABV0VH80_9TELE</name>
<dbReference type="Proteomes" id="UP001482620">
    <property type="component" value="Unassembled WGS sequence"/>
</dbReference>
<dbReference type="EMBL" id="JAHRIQ010107505">
    <property type="protein sequence ID" value="MEQ2256620.1"/>
    <property type="molecule type" value="Genomic_DNA"/>
</dbReference>
<organism evidence="2 3">
    <name type="scientific">Ilyodon furcidens</name>
    <name type="common">goldbreast splitfin</name>
    <dbReference type="NCBI Taxonomy" id="33524"/>
    <lineage>
        <taxon>Eukaryota</taxon>
        <taxon>Metazoa</taxon>
        <taxon>Chordata</taxon>
        <taxon>Craniata</taxon>
        <taxon>Vertebrata</taxon>
        <taxon>Euteleostomi</taxon>
        <taxon>Actinopterygii</taxon>
        <taxon>Neopterygii</taxon>
        <taxon>Teleostei</taxon>
        <taxon>Neoteleostei</taxon>
        <taxon>Acanthomorphata</taxon>
        <taxon>Ovalentaria</taxon>
        <taxon>Atherinomorphae</taxon>
        <taxon>Cyprinodontiformes</taxon>
        <taxon>Goodeidae</taxon>
        <taxon>Ilyodon</taxon>
    </lineage>
</organism>
<feature type="signal peptide" evidence="1">
    <location>
        <begin position="1"/>
        <end position="19"/>
    </location>
</feature>
<evidence type="ECO:0000313" key="3">
    <source>
        <dbReference type="Proteomes" id="UP001482620"/>
    </source>
</evidence>